<dbReference type="EMBL" id="CAMGYJ010000008">
    <property type="protein sequence ID" value="CAI0455484.1"/>
    <property type="molecule type" value="Genomic_DNA"/>
</dbReference>
<dbReference type="Pfam" id="PF00536">
    <property type="entry name" value="SAM_1"/>
    <property type="match status" value="1"/>
</dbReference>
<dbReference type="SMART" id="SM00454">
    <property type="entry name" value="SAM"/>
    <property type="match status" value="1"/>
</dbReference>
<evidence type="ECO:0000313" key="4">
    <source>
        <dbReference type="EMBL" id="CAI0455484.1"/>
    </source>
</evidence>
<name>A0AAV0NAF7_9ROSI</name>
<evidence type="ECO:0000259" key="3">
    <source>
        <dbReference type="PROSITE" id="PS50105"/>
    </source>
</evidence>
<dbReference type="PROSITE" id="PS50105">
    <property type="entry name" value="SAM_DOMAIN"/>
    <property type="match status" value="1"/>
</dbReference>
<accession>A0AAV0NAF7</accession>
<feature type="domain" description="SAM" evidence="3">
    <location>
        <begin position="123"/>
        <end position="182"/>
    </location>
</feature>
<proteinExistence type="predicted"/>
<dbReference type="AlphaFoldDB" id="A0AAV0NAF7"/>
<feature type="region of interest" description="Disordered" evidence="2">
    <location>
        <begin position="1"/>
        <end position="84"/>
    </location>
</feature>
<dbReference type="Gene3D" id="1.10.150.50">
    <property type="entry name" value="Transcription Factor, Ets-1"/>
    <property type="match status" value="1"/>
</dbReference>
<protein>
    <recommendedName>
        <fullName evidence="3">SAM domain-containing protein</fullName>
    </recommendedName>
</protein>
<dbReference type="InterPro" id="IPR001660">
    <property type="entry name" value="SAM"/>
</dbReference>
<dbReference type="CDD" id="cd09487">
    <property type="entry name" value="SAM_superfamily"/>
    <property type="match status" value="1"/>
</dbReference>
<evidence type="ECO:0000256" key="1">
    <source>
        <dbReference type="ARBA" id="ARBA00022737"/>
    </source>
</evidence>
<evidence type="ECO:0000313" key="5">
    <source>
        <dbReference type="Proteomes" id="UP001154282"/>
    </source>
</evidence>
<comment type="caution">
    <text evidence="4">The sequence shown here is derived from an EMBL/GenBank/DDBJ whole genome shotgun (WGS) entry which is preliminary data.</text>
</comment>
<reference evidence="4" key="1">
    <citation type="submission" date="2022-08" db="EMBL/GenBank/DDBJ databases">
        <authorList>
            <person name="Gutierrez-Valencia J."/>
        </authorList>
    </citation>
    <scope>NUCLEOTIDE SEQUENCE</scope>
</reference>
<dbReference type="PANTHER" id="PTHR10627:SF74">
    <property type="entry name" value="OS08G0526500 PROTEIN"/>
    <property type="match status" value="1"/>
</dbReference>
<feature type="compositionally biased region" description="Polar residues" evidence="2">
    <location>
        <begin position="1"/>
        <end position="17"/>
    </location>
</feature>
<keyword evidence="5" id="KW-1185">Reference proteome</keyword>
<gene>
    <name evidence="4" type="ORF">LITE_LOCUS32352</name>
</gene>
<keyword evidence="1" id="KW-0677">Repeat</keyword>
<feature type="compositionally biased region" description="Low complexity" evidence="2">
    <location>
        <begin position="67"/>
        <end position="78"/>
    </location>
</feature>
<dbReference type="Proteomes" id="UP001154282">
    <property type="component" value="Unassembled WGS sequence"/>
</dbReference>
<sequence length="184" mass="20218">MSSNPRVTITLGRSGQVVTKEGKQPSGEGSWMSSSKRHRGDRMKWSPGLSGEKVHPTSSRSNEAPMSYRTPSRPSSSSQYNDLRPPTYPEEYASGNGITYSSQFAMGGSRRASAFMQLHEHVTVADFLHSLGLGKYCISFQAEEVDMAVLKQMGEKDLKDMGIPMGPRKKILLALLPPPKKRAS</sequence>
<organism evidence="4 5">
    <name type="scientific">Linum tenue</name>
    <dbReference type="NCBI Taxonomy" id="586396"/>
    <lineage>
        <taxon>Eukaryota</taxon>
        <taxon>Viridiplantae</taxon>
        <taxon>Streptophyta</taxon>
        <taxon>Embryophyta</taxon>
        <taxon>Tracheophyta</taxon>
        <taxon>Spermatophyta</taxon>
        <taxon>Magnoliopsida</taxon>
        <taxon>eudicotyledons</taxon>
        <taxon>Gunneridae</taxon>
        <taxon>Pentapetalae</taxon>
        <taxon>rosids</taxon>
        <taxon>fabids</taxon>
        <taxon>Malpighiales</taxon>
        <taxon>Linaceae</taxon>
        <taxon>Linum</taxon>
    </lineage>
</organism>
<evidence type="ECO:0000256" key="2">
    <source>
        <dbReference type="SAM" id="MobiDB-lite"/>
    </source>
</evidence>
<dbReference type="SUPFAM" id="SSF47769">
    <property type="entry name" value="SAM/Pointed domain"/>
    <property type="match status" value="1"/>
</dbReference>
<dbReference type="PANTHER" id="PTHR10627">
    <property type="entry name" value="SCP160"/>
    <property type="match status" value="1"/>
</dbReference>
<dbReference type="InterPro" id="IPR013761">
    <property type="entry name" value="SAM/pointed_sf"/>
</dbReference>